<accession>W8W2U5</accession>
<organism evidence="1 2">
    <name type="scientific">Invertebrate iridovirus 25</name>
    <dbReference type="NCBI Taxonomy" id="1301280"/>
    <lineage>
        <taxon>Viruses</taxon>
        <taxon>Varidnaviria</taxon>
        <taxon>Bamfordvirae</taxon>
        <taxon>Nucleocytoviricota</taxon>
        <taxon>Megaviricetes</taxon>
        <taxon>Pimascovirales</taxon>
        <taxon>Pimascovirales incertae sedis</taxon>
        <taxon>Iridoviridae</taxon>
        <taxon>Betairidovirinae</taxon>
        <taxon>Chloriridovirus</taxon>
        <taxon>Chloriridovirus simulium2</taxon>
    </lineage>
</organism>
<name>W8W2U5_9VIRU</name>
<gene>
    <name evidence="1" type="primary">131R</name>
    <name evidence="1" type="ORF">IIV25_131R</name>
</gene>
<sequence length="700" mass="81610">MLQLQELSDALDEIEVEPRRHDSKLLKILKDLDTDYQKKRLENVDKDERDLLKLYFSRIINGSNLTINEITPILDEYIEESNVQPFADIINGIKVDLISKKLNLDDFFDFIEKFVAQKYPIDIFYKRFFPSPPKPSLTDIFGDELDDLSSESESSDDDATEEEKLQKIRDKIEEKREEPQMVQIIEPRPERKRGKVAVIQDNVPIPQVPVPKPVADKIFFETMVDVTKQDCEFLYKKIPWVKDIVNHIYIHPIEGNFDGIIDNNRFIEHGGVKFYQPKERYYALGCRSHKIQEGNILTIIKDGETYKLMVAIDTNTKGIVLQNEDMLKAEIDYIRVWNQNKSEHIKELRRNEPNEEMIRSAKFYLSSSLQDAIGGNVPIAYRSASSQFIETVIQTILKNSNSGDSFIRLLSSIIIFLKINLSFITSSVFIKRLREQIYLPGTLPFLTDADKLPEIFLAQNVPDETRNFVLEKLEEERLHFTKDFLNSLHGSSVLRNPTRPMLWKIKPTQQIELPDIKSICKNKDEVMGENDEDIVFYNDLNEVYCFNVFKLYNLFKQEDLPINPYTSRPFSDKFIQIFLTRYASKPLIKKIEHTQHSDLTTKLEQLIEQELSLLENNLIETENPDFIQRYKSSISPQVDEPVVKTRTRISRVKENFEDKEPDKCFECKGELGSDKIGSVFRNKQVAFCGYSCLEKNKAFK</sequence>
<keyword evidence="2" id="KW-1185">Reference proteome</keyword>
<dbReference type="GeneID" id="18501503"/>
<dbReference type="KEGG" id="vg:18501503"/>
<dbReference type="Proteomes" id="UP000097612">
    <property type="component" value="Segment"/>
</dbReference>
<dbReference type="RefSeq" id="YP_009010664.1">
    <property type="nucleotide sequence ID" value="NC_023613.1"/>
</dbReference>
<evidence type="ECO:0000313" key="1">
    <source>
        <dbReference type="EMBL" id="CCV02149.1"/>
    </source>
</evidence>
<dbReference type="OrthoDB" id="5869at10239"/>
<evidence type="ECO:0000313" key="2">
    <source>
        <dbReference type="Proteomes" id="UP000097612"/>
    </source>
</evidence>
<dbReference type="EMBL" id="HF920635">
    <property type="protein sequence ID" value="CCV02149.1"/>
    <property type="molecule type" value="Genomic_DNA"/>
</dbReference>
<reference evidence="1 2" key="1">
    <citation type="journal article" date="2013" name="Arch. Virol.">
        <title>Complete genome sequence of invertebrate iridovirus IIV-25 isolated from a blackfly larva.</title>
        <authorList>
            <person name="Piegu B."/>
            <person name="Guizard S."/>
            <person name="Spears T."/>
            <person name="Cruaud C."/>
            <person name="Couloux A."/>
            <person name="Bideshi D.K."/>
            <person name="Federici B.A."/>
            <person name="Bigot Y."/>
        </authorList>
    </citation>
    <scope>NUCLEOTIDE SEQUENCE [LARGE SCALE GENOMIC DNA]</scope>
</reference>
<protein>
    <submittedName>
        <fullName evidence="1">Uncharacterized protein</fullName>
    </submittedName>
</protein>
<proteinExistence type="predicted"/>